<comment type="cofactor">
    <cofactor evidence="2">
        <name>Mn(2+)</name>
        <dbReference type="ChEBI" id="CHEBI:29035"/>
    </cofactor>
    <text evidence="2">The Mn(2+) ion enhances activity.</text>
</comment>
<dbReference type="InterPro" id="IPR017439">
    <property type="entry name" value="Amidohydrolase"/>
</dbReference>
<sequence>MTFSFRLSLLAASCLMAGTAMAQASSGLVDQALSKADALEQQVIEWRRHIHQNPELSYQEHNTAAYIKAALETMPGYEIQTGIAQTGIKAVLKGGKPGPVVALRADMDALPVLERNDLPFKSTAKGQWQGKEVPVSHACGHDTHVAMLLGAAKVFSDMRDQLPGTVVLLFQPAEEQGPGTPLSGANAMMKEGVLDKPKVDVIMGQHIGPAFPAGSIGYRQGSIMASGDVFTITLDGKGGHGSSPWSASSPVVAAAETVTALNNIIAQRTNPLDGTTVVTVGSLQSGNRPNVLPESAHISGTVRSLSKMNQATAHDLIKLYAQNIANSHGLKSTVKIDTGYEVLISDPAVTQLVSPALNQATDGVGAKEVPPGMGSEDFGAFSKNIPLVFWRLNASPYADKPGAPNHSPEFMIDEKALRIGTRALVASSLTYMIDNKKP</sequence>
<keyword evidence="2" id="KW-0464">Manganese</keyword>
<dbReference type="GO" id="GO:0016787">
    <property type="term" value="F:hydrolase activity"/>
    <property type="evidence" value="ECO:0007669"/>
    <property type="project" value="UniProtKB-KW"/>
</dbReference>
<dbReference type="SUPFAM" id="SSF55031">
    <property type="entry name" value="Bacterial exopeptidase dimerisation domain"/>
    <property type="match status" value="1"/>
</dbReference>
<evidence type="ECO:0000313" key="5">
    <source>
        <dbReference type="EMBL" id="UPL23234.1"/>
    </source>
</evidence>
<feature type="binding site" evidence="2">
    <location>
        <position position="206"/>
    </location>
    <ligand>
        <name>Mn(2+)</name>
        <dbReference type="ChEBI" id="CHEBI:29035"/>
        <label>2</label>
    </ligand>
</feature>
<feature type="binding site" evidence="2">
    <location>
        <position position="175"/>
    </location>
    <ligand>
        <name>Mn(2+)</name>
        <dbReference type="ChEBI" id="CHEBI:29035"/>
        <label>2</label>
    </ligand>
</feature>
<dbReference type="InterPro" id="IPR002933">
    <property type="entry name" value="Peptidase_M20"/>
</dbReference>
<dbReference type="Pfam" id="PF07687">
    <property type="entry name" value="M20_dimer"/>
    <property type="match status" value="1"/>
</dbReference>
<feature type="chain" id="PRO_5042152651" evidence="3">
    <location>
        <begin position="23"/>
        <end position="438"/>
    </location>
</feature>
<dbReference type="EMBL" id="CP095873">
    <property type="protein sequence ID" value="UPL23234.1"/>
    <property type="molecule type" value="Genomic_DNA"/>
</dbReference>
<dbReference type="SUPFAM" id="SSF53187">
    <property type="entry name" value="Zn-dependent exopeptidases"/>
    <property type="match status" value="1"/>
</dbReference>
<dbReference type="NCBIfam" id="TIGR01891">
    <property type="entry name" value="amidohydrolases"/>
    <property type="match status" value="1"/>
</dbReference>
<gene>
    <name evidence="5" type="ORF">MXF72_09210</name>
</gene>
<evidence type="ECO:0000256" key="1">
    <source>
        <dbReference type="ARBA" id="ARBA00022801"/>
    </source>
</evidence>
<dbReference type="Pfam" id="PF01546">
    <property type="entry name" value="Peptidase_M20"/>
    <property type="match status" value="1"/>
</dbReference>
<protein>
    <submittedName>
        <fullName evidence="5">Amidohydrolase</fullName>
    </submittedName>
</protein>
<reference evidence="5" key="1">
    <citation type="submission" date="2022-04" db="EMBL/GenBank/DDBJ databases">
        <title>Genomic mining of Alcaligenes faecalis D334 producing ectoin and derivatives.</title>
        <authorList>
            <person name="Doan V.T."/>
            <person name="Quach N.T."/>
            <person name="Vu T.-H.-N."/>
            <person name="Phi Q.-T."/>
        </authorList>
    </citation>
    <scope>NUCLEOTIDE SEQUENCE</scope>
    <source>
        <strain evidence="5">D334</strain>
    </source>
</reference>
<proteinExistence type="predicted"/>
<dbReference type="PIRSF" id="PIRSF005962">
    <property type="entry name" value="Pept_M20D_amidohydro"/>
    <property type="match status" value="1"/>
</dbReference>
<evidence type="ECO:0000313" key="6">
    <source>
        <dbReference type="Proteomes" id="UP000830925"/>
    </source>
</evidence>
<feature type="binding site" evidence="2">
    <location>
        <position position="139"/>
    </location>
    <ligand>
        <name>Mn(2+)</name>
        <dbReference type="ChEBI" id="CHEBI:29035"/>
        <label>2</label>
    </ligand>
</feature>
<dbReference type="Proteomes" id="UP000830925">
    <property type="component" value="Chromosome"/>
</dbReference>
<feature type="signal peptide" evidence="3">
    <location>
        <begin position="1"/>
        <end position="22"/>
    </location>
</feature>
<evidence type="ECO:0000256" key="3">
    <source>
        <dbReference type="SAM" id="SignalP"/>
    </source>
</evidence>
<feature type="domain" description="Peptidase M20 dimerisation" evidence="4">
    <location>
        <begin position="230"/>
        <end position="324"/>
    </location>
</feature>
<keyword evidence="3" id="KW-0732">Signal</keyword>
<organism evidence="5 6">
    <name type="scientific">Alcaligenes faecalis</name>
    <dbReference type="NCBI Taxonomy" id="511"/>
    <lineage>
        <taxon>Bacteria</taxon>
        <taxon>Pseudomonadati</taxon>
        <taxon>Pseudomonadota</taxon>
        <taxon>Betaproteobacteria</taxon>
        <taxon>Burkholderiales</taxon>
        <taxon>Alcaligenaceae</taxon>
        <taxon>Alcaligenes</taxon>
    </lineage>
</organism>
<feature type="binding site" evidence="2">
    <location>
        <position position="406"/>
    </location>
    <ligand>
        <name>Mn(2+)</name>
        <dbReference type="ChEBI" id="CHEBI:29035"/>
        <label>2</label>
    </ligand>
</feature>
<keyword evidence="1" id="KW-0378">Hydrolase</keyword>
<dbReference type="InterPro" id="IPR011650">
    <property type="entry name" value="Peptidase_M20_dimer"/>
</dbReference>
<dbReference type="PANTHER" id="PTHR11014">
    <property type="entry name" value="PEPTIDASE M20 FAMILY MEMBER"/>
    <property type="match status" value="1"/>
</dbReference>
<dbReference type="Gene3D" id="3.30.70.360">
    <property type="match status" value="1"/>
</dbReference>
<dbReference type="PANTHER" id="PTHR11014:SF63">
    <property type="entry name" value="METALLOPEPTIDASE, PUTATIVE (AFU_ORTHOLOGUE AFUA_6G09600)-RELATED"/>
    <property type="match status" value="1"/>
</dbReference>
<dbReference type="InterPro" id="IPR036264">
    <property type="entry name" value="Bact_exopeptidase_dim_dom"/>
</dbReference>
<accession>A0AAE9HE44</accession>
<name>A0AAE9HE44_ALCFA</name>
<dbReference type="Gene3D" id="3.40.630.10">
    <property type="entry name" value="Zn peptidases"/>
    <property type="match status" value="1"/>
</dbReference>
<keyword evidence="2" id="KW-0479">Metal-binding</keyword>
<dbReference type="AlphaFoldDB" id="A0AAE9HE44"/>
<dbReference type="GO" id="GO:0046872">
    <property type="term" value="F:metal ion binding"/>
    <property type="evidence" value="ECO:0007669"/>
    <property type="project" value="UniProtKB-KW"/>
</dbReference>
<evidence type="ECO:0000256" key="2">
    <source>
        <dbReference type="PIRSR" id="PIRSR005962-1"/>
    </source>
</evidence>
<evidence type="ECO:0000259" key="4">
    <source>
        <dbReference type="Pfam" id="PF07687"/>
    </source>
</evidence>
<feature type="binding site" evidence="2">
    <location>
        <position position="141"/>
    </location>
    <ligand>
        <name>Mn(2+)</name>
        <dbReference type="ChEBI" id="CHEBI:29035"/>
        <label>2</label>
    </ligand>
</feature>
<dbReference type="RefSeq" id="WP_035273728.1">
    <property type="nucleotide sequence ID" value="NZ_CP095873.1"/>
</dbReference>